<protein>
    <submittedName>
        <fullName evidence="2">Uncharacterized protein</fullName>
    </submittedName>
</protein>
<sequence length="139" mass="15010">MHSDSKSAIHLAKNIVFHSRTKIIGIRYQFIRSLLEDEVLTLKKIVGSKNPRNMLMKGGPTILPFIISYLLIFIYHVLLGPTGRASSAPFLFVFVSAGVAQPSTASSHITVASTAAVEAAPEPNPFSASLSGRYSLVVL</sequence>
<dbReference type="OrthoDB" id="2551793at2759"/>
<gene>
    <name evidence="2" type="ORF">SHERM_12197</name>
</gene>
<accession>A0A9N7MR01</accession>
<evidence type="ECO:0000256" key="1">
    <source>
        <dbReference type="SAM" id="Phobius"/>
    </source>
</evidence>
<keyword evidence="1" id="KW-1133">Transmembrane helix</keyword>
<keyword evidence="1" id="KW-0812">Transmembrane</keyword>
<keyword evidence="3" id="KW-1185">Reference proteome</keyword>
<comment type="caution">
    <text evidence="2">The sequence shown here is derived from an EMBL/GenBank/DDBJ whole genome shotgun (WGS) entry which is preliminary data.</text>
</comment>
<evidence type="ECO:0000313" key="3">
    <source>
        <dbReference type="Proteomes" id="UP001153555"/>
    </source>
</evidence>
<dbReference type="Proteomes" id="UP001153555">
    <property type="component" value="Unassembled WGS sequence"/>
</dbReference>
<proteinExistence type="predicted"/>
<dbReference type="EMBL" id="CACSLK010006441">
    <property type="protein sequence ID" value="CAA0810649.1"/>
    <property type="molecule type" value="Genomic_DNA"/>
</dbReference>
<dbReference type="AlphaFoldDB" id="A0A9N7MR01"/>
<reference evidence="2" key="1">
    <citation type="submission" date="2019-12" db="EMBL/GenBank/DDBJ databases">
        <authorList>
            <person name="Scholes J."/>
        </authorList>
    </citation>
    <scope>NUCLEOTIDE SEQUENCE</scope>
</reference>
<evidence type="ECO:0000313" key="2">
    <source>
        <dbReference type="EMBL" id="CAA0810649.1"/>
    </source>
</evidence>
<name>A0A9N7MR01_STRHE</name>
<keyword evidence="1" id="KW-0472">Membrane</keyword>
<organism evidence="2 3">
    <name type="scientific">Striga hermonthica</name>
    <name type="common">Purple witchweed</name>
    <name type="synonym">Buchnera hermonthica</name>
    <dbReference type="NCBI Taxonomy" id="68872"/>
    <lineage>
        <taxon>Eukaryota</taxon>
        <taxon>Viridiplantae</taxon>
        <taxon>Streptophyta</taxon>
        <taxon>Embryophyta</taxon>
        <taxon>Tracheophyta</taxon>
        <taxon>Spermatophyta</taxon>
        <taxon>Magnoliopsida</taxon>
        <taxon>eudicotyledons</taxon>
        <taxon>Gunneridae</taxon>
        <taxon>Pentapetalae</taxon>
        <taxon>asterids</taxon>
        <taxon>lamiids</taxon>
        <taxon>Lamiales</taxon>
        <taxon>Orobanchaceae</taxon>
        <taxon>Buchnereae</taxon>
        <taxon>Striga</taxon>
    </lineage>
</organism>
<feature type="transmembrane region" description="Helical" evidence="1">
    <location>
        <begin position="61"/>
        <end position="79"/>
    </location>
</feature>